<feature type="compositionally biased region" description="Basic residues" evidence="8">
    <location>
        <begin position="31"/>
        <end position="42"/>
    </location>
</feature>
<evidence type="ECO:0000256" key="1">
    <source>
        <dbReference type="ARBA" id="ARBA00001932"/>
    </source>
</evidence>
<dbReference type="InterPro" id="IPR014729">
    <property type="entry name" value="Rossmann-like_a/b/a_fold"/>
</dbReference>
<dbReference type="Proteomes" id="UP000789739">
    <property type="component" value="Unassembled WGS sequence"/>
</dbReference>
<feature type="binding site" evidence="6">
    <location>
        <position position="325"/>
    </location>
    <ligand>
        <name>FAD</name>
        <dbReference type="ChEBI" id="CHEBI:57692"/>
    </ligand>
</feature>
<dbReference type="Pfam" id="PF03441">
    <property type="entry name" value="FAD_binding_7"/>
    <property type="match status" value="1"/>
</dbReference>
<evidence type="ECO:0000256" key="3">
    <source>
        <dbReference type="ARBA" id="ARBA00022630"/>
    </source>
</evidence>
<comment type="cofactor">
    <cofactor evidence="6">
        <name>FAD</name>
        <dbReference type="ChEBI" id="CHEBI:57692"/>
    </cofactor>
    <text evidence="6">Binds 1 FAD per subunit.</text>
</comment>
<dbReference type="GO" id="GO:0003677">
    <property type="term" value="F:DNA binding"/>
    <property type="evidence" value="ECO:0007669"/>
    <property type="project" value="TreeGrafter"/>
</dbReference>
<dbReference type="SUPFAM" id="SSF48173">
    <property type="entry name" value="Cryptochrome/photolyase FAD-binding domain"/>
    <property type="match status" value="1"/>
</dbReference>
<protein>
    <submittedName>
        <fullName evidence="10">8904_t:CDS:1</fullName>
    </submittedName>
</protein>
<evidence type="ECO:0000256" key="4">
    <source>
        <dbReference type="ARBA" id="ARBA00022827"/>
    </source>
</evidence>
<dbReference type="InterPro" id="IPR005101">
    <property type="entry name" value="Cryptochr/Photolyase_FAD-bd"/>
</dbReference>
<feature type="domain" description="Photolyase/cryptochrome alpha/beta" evidence="9">
    <location>
        <begin position="84"/>
        <end position="221"/>
    </location>
</feature>
<keyword evidence="3 6" id="KW-0285">Flavoprotein</keyword>
<dbReference type="NCBIfam" id="NF007955">
    <property type="entry name" value="PRK10674.1"/>
    <property type="match status" value="1"/>
</dbReference>
<feature type="binding site" evidence="6">
    <location>
        <begin position="337"/>
        <end position="341"/>
    </location>
    <ligand>
        <name>FAD</name>
        <dbReference type="ChEBI" id="CHEBI:57692"/>
    </ligand>
</feature>
<dbReference type="GO" id="GO:0006950">
    <property type="term" value="P:response to stress"/>
    <property type="evidence" value="ECO:0007669"/>
    <property type="project" value="UniProtKB-ARBA"/>
</dbReference>
<dbReference type="InterPro" id="IPR036155">
    <property type="entry name" value="Crypto/Photolyase_N_sf"/>
</dbReference>
<dbReference type="Gene3D" id="1.10.579.10">
    <property type="entry name" value="DNA Cyclobutane Dipyrimidine Photolyase, subunit A, domain 3"/>
    <property type="match status" value="1"/>
</dbReference>
<dbReference type="GO" id="GO:0005634">
    <property type="term" value="C:nucleus"/>
    <property type="evidence" value="ECO:0007669"/>
    <property type="project" value="TreeGrafter"/>
</dbReference>
<sequence length="576" mass="65599">MPPKRKLPSTITELAAATAVDSTTLPQTPSKRQKTVSMRKRAMPPGRQNTPKLKTTSKWSPTSVSSLPPSHSIPGLSSYDFPNENCLMWFRSDLRLQDNPALSTASRIAHANSKFLFALYIISPQDWQLHDTAAIKVNFIMRSLKVLKEKLAALNIPLIVETVEEKKNIARALTDICQRINVSHVFSNIEYEVDEQKRDKECQNECETHKIKIEFFHDQCVAIPGSIVSKENKPYTVYTPFKKNWLSTVESTEAFLQLSPPPTTPFPSCIRSTQPSLFSLPIPSSPGIYEYPLALLSISCELYPAGEDEAHKRLNAFIEKKINSYHDDRDIPCIDGSSGLSPYLASGVISCRQCVNAARRANGNKLQIGKKGIVSWIAELVWRDFYRHVLVAFPRVCMNRAYKIQYENVKWNENEEMFQRWCEGKTGYPIVDAGMRQLNGSGWMHNRVRMIAAMFLVKDLLINWQKGEKYFMQHLIDGDFANNNGGWQWCASSGTDAQPYFRIFNPLLQSQKFDRDGIYIQKWVPELRSLSSKLIHDPYGSLSPKEFQQLGYPAPIVDHKVARQLCLERFKEALGK</sequence>
<proteinExistence type="inferred from homology"/>
<evidence type="ECO:0000256" key="8">
    <source>
        <dbReference type="SAM" id="MobiDB-lite"/>
    </source>
</evidence>
<feature type="compositionally biased region" description="Polar residues" evidence="8">
    <location>
        <begin position="20"/>
        <end position="30"/>
    </location>
</feature>
<comment type="caution">
    <text evidence="10">The sequence shown here is derived from an EMBL/GenBank/DDBJ whole genome shotgun (WGS) entry which is preliminary data.</text>
</comment>
<dbReference type="GO" id="GO:0032922">
    <property type="term" value="P:circadian regulation of gene expression"/>
    <property type="evidence" value="ECO:0007669"/>
    <property type="project" value="TreeGrafter"/>
</dbReference>
<dbReference type="Gene3D" id="3.40.50.620">
    <property type="entry name" value="HUPs"/>
    <property type="match status" value="1"/>
</dbReference>
<dbReference type="InterPro" id="IPR006050">
    <property type="entry name" value="DNA_photolyase_N"/>
</dbReference>
<comment type="similarity">
    <text evidence="2">Belongs to the DNA photolyase class-1 family.</text>
</comment>
<dbReference type="InterPro" id="IPR036134">
    <property type="entry name" value="Crypto/Photolyase_FAD-like_sf"/>
</dbReference>
<keyword evidence="5" id="KW-0157">Chromophore</keyword>
<feature type="site" description="Electron transfer via tryptophanyl radical" evidence="7">
    <location>
        <position position="487"/>
    </location>
</feature>
<dbReference type="PROSITE" id="PS00394">
    <property type="entry name" value="DNA_PHOTOLYASES_1_1"/>
    <property type="match status" value="1"/>
</dbReference>
<name>A0A9N8W8R2_9GLOM</name>
<evidence type="ECO:0000256" key="6">
    <source>
        <dbReference type="PIRSR" id="PIRSR602081-1"/>
    </source>
</evidence>
<dbReference type="PANTHER" id="PTHR11455">
    <property type="entry name" value="CRYPTOCHROME"/>
    <property type="match status" value="1"/>
</dbReference>
<feature type="compositionally biased region" description="Polar residues" evidence="8">
    <location>
        <begin position="47"/>
        <end position="68"/>
    </location>
</feature>
<dbReference type="OrthoDB" id="435881at2759"/>
<keyword evidence="4 6" id="KW-0274">FAD</keyword>
<dbReference type="PANTHER" id="PTHR11455:SF18">
    <property type="entry name" value="SI:CH1073-390K14.1"/>
    <property type="match status" value="1"/>
</dbReference>
<evidence type="ECO:0000256" key="7">
    <source>
        <dbReference type="PIRSR" id="PIRSR602081-2"/>
    </source>
</evidence>
<organism evidence="10 11">
    <name type="scientific">Paraglomus brasilianum</name>
    <dbReference type="NCBI Taxonomy" id="144538"/>
    <lineage>
        <taxon>Eukaryota</taxon>
        <taxon>Fungi</taxon>
        <taxon>Fungi incertae sedis</taxon>
        <taxon>Mucoromycota</taxon>
        <taxon>Glomeromycotina</taxon>
        <taxon>Glomeromycetes</taxon>
        <taxon>Paraglomerales</taxon>
        <taxon>Paraglomeraceae</taxon>
        <taxon>Paraglomus</taxon>
    </lineage>
</organism>
<reference evidence="10" key="1">
    <citation type="submission" date="2021-06" db="EMBL/GenBank/DDBJ databases">
        <authorList>
            <person name="Kallberg Y."/>
            <person name="Tangrot J."/>
            <person name="Rosling A."/>
        </authorList>
    </citation>
    <scope>NUCLEOTIDE SEQUENCE</scope>
    <source>
        <strain evidence="10">BR232B</strain>
    </source>
</reference>
<feature type="binding site" evidence="6">
    <location>
        <position position="376"/>
    </location>
    <ligand>
        <name>FAD</name>
        <dbReference type="ChEBI" id="CHEBI:57692"/>
    </ligand>
</feature>
<comment type="cofactor">
    <cofactor evidence="1">
        <name>(6R)-5,10-methylene-5,6,7,8-tetrahydrofolate</name>
        <dbReference type="ChEBI" id="CHEBI:15636"/>
    </cofactor>
</comment>
<dbReference type="SUPFAM" id="SSF52425">
    <property type="entry name" value="Cryptochrome/photolyase, N-terminal domain"/>
    <property type="match status" value="1"/>
</dbReference>
<feature type="binding site" evidence="6">
    <location>
        <begin position="379"/>
        <end position="386"/>
    </location>
    <ligand>
        <name>FAD</name>
        <dbReference type="ChEBI" id="CHEBI:57692"/>
    </ligand>
</feature>
<dbReference type="Pfam" id="PF00875">
    <property type="entry name" value="DNA_photolyase"/>
    <property type="match status" value="1"/>
</dbReference>
<dbReference type="InterPro" id="IPR018394">
    <property type="entry name" value="DNA_photolyase_1_CS_C"/>
</dbReference>
<evidence type="ECO:0000313" key="11">
    <source>
        <dbReference type="Proteomes" id="UP000789739"/>
    </source>
</evidence>
<dbReference type="FunFam" id="1.10.579.10:FF:000003">
    <property type="entry name" value="Deoxyribodipyrimidine photo-lyase"/>
    <property type="match status" value="1"/>
</dbReference>
<dbReference type="AlphaFoldDB" id="A0A9N8W8R2"/>
<feature type="binding site" evidence="6">
    <location>
        <begin position="477"/>
        <end position="479"/>
    </location>
    <ligand>
        <name>FAD</name>
        <dbReference type="ChEBI" id="CHEBI:57692"/>
    </ligand>
</feature>
<evidence type="ECO:0000256" key="5">
    <source>
        <dbReference type="ARBA" id="ARBA00022991"/>
    </source>
</evidence>
<feature type="site" description="Electron transfer via tryptophanyl radical" evidence="7">
    <location>
        <position position="411"/>
    </location>
</feature>
<keyword evidence="11" id="KW-1185">Reference proteome</keyword>
<feature type="site" description="Electron transfer via tryptophanyl radical" evidence="7">
    <location>
        <position position="464"/>
    </location>
</feature>
<dbReference type="PRINTS" id="PR00147">
    <property type="entry name" value="DNAPHOTLYASE"/>
</dbReference>
<evidence type="ECO:0000313" key="10">
    <source>
        <dbReference type="EMBL" id="CAG8474828.1"/>
    </source>
</evidence>
<gene>
    <name evidence="10" type="ORF">PBRASI_LOCUS1268</name>
</gene>
<dbReference type="EMBL" id="CAJVPI010000079">
    <property type="protein sequence ID" value="CAG8474828.1"/>
    <property type="molecule type" value="Genomic_DNA"/>
</dbReference>
<feature type="region of interest" description="Disordered" evidence="8">
    <location>
        <begin position="17"/>
        <end position="68"/>
    </location>
</feature>
<dbReference type="GO" id="GO:0003904">
    <property type="term" value="F:deoxyribodipyrimidine photo-lyase activity"/>
    <property type="evidence" value="ECO:0007669"/>
    <property type="project" value="TreeGrafter"/>
</dbReference>
<dbReference type="Gene3D" id="1.25.40.80">
    <property type="match status" value="1"/>
</dbReference>
<accession>A0A9N8W8R2</accession>
<dbReference type="GO" id="GO:0071949">
    <property type="term" value="F:FAD binding"/>
    <property type="evidence" value="ECO:0007669"/>
    <property type="project" value="TreeGrafter"/>
</dbReference>
<dbReference type="PROSITE" id="PS51645">
    <property type="entry name" value="PHR_CRY_ALPHA_BETA"/>
    <property type="match status" value="1"/>
</dbReference>
<dbReference type="InterPro" id="IPR002081">
    <property type="entry name" value="Cryptochrome/DNA_photolyase_1"/>
</dbReference>
<dbReference type="GO" id="GO:0043153">
    <property type="term" value="P:entrainment of circadian clock by photoperiod"/>
    <property type="evidence" value="ECO:0007669"/>
    <property type="project" value="TreeGrafter"/>
</dbReference>
<evidence type="ECO:0000256" key="2">
    <source>
        <dbReference type="ARBA" id="ARBA00005862"/>
    </source>
</evidence>
<dbReference type="GO" id="GO:0006139">
    <property type="term" value="P:nucleobase-containing compound metabolic process"/>
    <property type="evidence" value="ECO:0007669"/>
    <property type="project" value="UniProtKB-ARBA"/>
</dbReference>
<dbReference type="GO" id="GO:0005737">
    <property type="term" value="C:cytoplasm"/>
    <property type="evidence" value="ECO:0007669"/>
    <property type="project" value="TreeGrafter"/>
</dbReference>
<evidence type="ECO:0000259" key="9">
    <source>
        <dbReference type="PROSITE" id="PS51645"/>
    </source>
</evidence>